<keyword evidence="4" id="KW-0201">Cytochrome c-type biogenesis</keyword>
<evidence type="ECO:0000256" key="5">
    <source>
        <dbReference type="ARBA" id="ARBA00022840"/>
    </source>
</evidence>
<evidence type="ECO:0000256" key="3">
    <source>
        <dbReference type="ARBA" id="ARBA00022741"/>
    </source>
</evidence>
<evidence type="ECO:0000256" key="7">
    <source>
        <dbReference type="ARBA" id="ARBA00023136"/>
    </source>
</evidence>
<gene>
    <name evidence="9" type="primary">ccmA</name>
    <name evidence="9" type="ORF">QNA08_16040</name>
</gene>
<evidence type="ECO:0000313" key="9">
    <source>
        <dbReference type="EMBL" id="MDJ1159736.1"/>
    </source>
</evidence>
<organism evidence="9 10">
    <name type="scientific">Chelatococcus albus</name>
    <dbReference type="NCBI Taxonomy" id="3047466"/>
    <lineage>
        <taxon>Bacteria</taxon>
        <taxon>Pseudomonadati</taxon>
        <taxon>Pseudomonadota</taxon>
        <taxon>Alphaproteobacteria</taxon>
        <taxon>Hyphomicrobiales</taxon>
        <taxon>Chelatococcaceae</taxon>
        <taxon>Chelatococcus</taxon>
    </lineage>
</organism>
<dbReference type="PROSITE" id="PS00211">
    <property type="entry name" value="ABC_TRANSPORTER_1"/>
    <property type="match status" value="1"/>
</dbReference>
<keyword evidence="6" id="KW-1278">Translocase</keyword>
<dbReference type="Pfam" id="PF00005">
    <property type="entry name" value="ABC_tran"/>
    <property type="match status" value="1"/>
</dbReference>
<dbReference type="SUPFAM" id="SSF52540">
    <property type="entry name" value="P-loop containing nucleoside triphosphate hydrolases"/>
    <property type="match status" value="1"/>
</dbReference>
<keyword evidence="7" id="KW-0472">Membrane</keyword>
<comment type="caution">
    <text evidence="9">The sequence shown here is derived from an EMBL/GenBank/DDBJ whole genome shotgun (WGS) entry which is preliminary data.</text>
</comment>
<dbReference type="PANTHER" id="PTHR43499">
    <property type="entry name" value="ABC TRANSPORTER I FAMILY MEMBER 1"/>
    <property type="match status" value="1"/>
</dbReference>
<dbReference type="RefSeq" id="WP_283741735.1">
    <property type="nucleotide sequence ID" value="NZ_JASJEV010000012.1"/>
</dbReference>
<keyword evidence="2" id="KW-0813">Transport</keyword>
<name>A0ABT7AK26_9HYPH</name>
<accession>A0ABT7AK26</accession>
<evidence type="ECO:0000256" key="6">
    <source>
        <dbReference type="ARBA" id="ARBA00022967"/>
    </source>
</evidence>
<dbReference type="PROSITE" id="PS50893">
    <property type="entry name" value="ABC_TRANSPORTER_2"/>
    <property type="match status" value="1"/>
</dbReference>
<keyword evidence="10" id="KW-1185">Reference proteome</keyword>
<evidence type="ECO:0000313" key="10">
    <source>
        <dbReference type="Proteomes" id="UP001321492"/>
    </source>
</evidence>
<dbReference type="InterPro" id="IPR003593">
    <property type="entry name" value="AAA+_ATPase"/>
</dbReference>
<dbReference type="Proteomes" id="UP001321492">
    <property type="component" value="Unassembled WGS sequence"/>
</dbReference>
<protein>
    <submittedName>
        <fullName evidence="9">Heme ABC exporter ATP-binding protein CcmA</fullName>
    </submittedName>
</protein>
<dbReference type="InterPro" id="IPR017871">
    <property type="entry name" value="ABC_transporter-like_CS"/>
</dbReference>
<dbReference type="GO" id="GO:0005524">
    <property type="term" value="F:ATP binding"/>
    <property type="evidence" value="ECO:0007669"/>
    <property type="project" value="UniProtKB-KW"/>
</dbReference>
<dbReference type="InterPro" id="IPR003439">
    <property type="entry name" value="ABC_transporter-like_ATP-bd"/>
</dbReference>
<evidence type="ECO:0000256" key="4">
    <source>
        <dbReference type="ARBA" id="ARBA00022748"/>
    </source>
</evidence>
<keyword evidence="5 9" id="KW-0067">ATP-binding</keyword>
<keyword evidence="3" id="KW-0547">Nucleotide-binding</keyword>
<reference evidence="9 10" key="1">
    <citation type="submission" date="2023-05" db="EMBL/GenBank/DDBJ databases">
        <title>Chelatococcus sp. nov., a moderately thermophilic bacterium isolated from hot spring microbial mat.</title>
        <authorList>
            <person name="Hu C.-J."/>
            <person name="Li W.-J."/>
        </authorList>
    </citation>
    <scope>NUCLEOTIDE SEQUENCE [LARGE SCALE GENOMIC DNA]</scope>
    <source>
        <strain evidence="9 10">SYSU G07232</strain>
    </source>
</reference>
<proteinExistence type="inferred from homology"/>
<dbReference type="InterPro" id="IPR005895">
    <property type="entry name" value="ABC_transptr_haem_export_CcmA"/>
</dbReference>
<evidence type="ECO:0000256" key="2">
    <source>
        <dbReference type="ARBA" id="ARBA00022448"/>
    </source>
</evidence>
<sequence>MRIVADNLACRRSERLIFANLSFTLADGQALVVTGRNGAGKSSLLAILAARLRPEAGNVRVEGAGEAPLTELVNFVGHRDGLKSALTAEENLAFARAILGRAALTPKEALARVGLEHAARLPVAYLSAGQRRRVGLARLFVSARPVWLLDEPTSALDAASQEALGVAMRDHLAAGGLIIAATHAPLGLDGAATLRIERPVLAADAGEAA</sequence>
<dbReference type="PANTHER" id="PTHR43499:SF1">
    <property type="entry name" value="ABC TRANSPORTER I FAMILY MEMBER 1"/>
    <property type="match status" value="1"/>
</dbReference>
<dbReference type="NCBIfam" id="TIGR01189">
    <property type="entry name" value="ccmA"/>
    <property type="match status" value="1"/>
</dbReference>
<evidence type="ECO:0000256" key="1">
    <source>
        <dbReference type="ARBA" id="ARBA00005417"/>
    </source>
</evidence>
<comment type="similarity">
    <text evidence="1">Belongs to the ABC transporter superfamily.</text>
</comment>
<dbReference type="EMBL" id="JASJEV010000012">
    <property type="protein sequence ID" value="MDJ1159736.1"/>
    <property type="molecule type" value="Genomic_DNA"/>
</dbReference>
<dbReference type="Gene3D" id="3.40.50.300">
    <property type="entry name" value="P-loop containing nucleotide triphosphate hydrolases"/>
    <property type="match status" value="1"/>
</dbReference>
<feature type="domain" description="ABC transporter" evidence="8">
    <location>
        <begin position="3"/>
        <end position="208"/>
    </location>
</feature>
<dbReference type="SMART" id="SM00382">
    <property type="entry name" value="AAA"/>
    <property type="match status" value="1"/>
</dbReference>
<dbReference type="InterPro" id="IPR027417">
    <property type="entry name" value="P-loop_NTPase"/>
</dbReference>
<evidence type="ECO:0000259" key="8">
    <source>
        <dbReference type="PROSITE" id="PS50893"/>
    </source>
</evidence>